<dbReference type="RefSeq" id="WP_207846771.1">
    <property type="nucleotide sequence ID" value="NZ_JAFVMH010000007.1"/>
</dbReference>
<accession>A0A939HM67</accession>
<keyword evidence="3" id="KW-1185">Reference proteome</keyword>
<comment type="caution">
    <text evidence="2">The sequence shown here is derived from an EMBL/GenBank/DDBJ whole genome shotgun (WGS) entry which is preliminary data.</text>
</comment>
<feature type="region of interest" description="Disordered" evidence="1">
    <location>
        <begin position="46"/>
        <end position="65"/>
    </location>
</feature>
<dbReference type="EMBL" id="JAFVMH010000007">
    <property type="protein sequence ID" value="MBO1326087.1"/>
    <property type="molecule type" value="Genomic_DNA"/>
</dbReference>
<reference evidence="2" key="1">
    <citation type="submission" date="2021-03" db="EMBL/GenBank/DDBJ databases">
        <title>The complete genome sequence of Acetobacter sp. TBRC 12339.</title>
        <authorList>
            <person name="Charoenyingcharoen P."/>
            <person name="Yukphan P."/>
        </authorList>
    </citation>
    <scope>NUCLEOTIDE SEQUENCE</scope>
    <source>
        <strain evidence="2">TBRC 12339</strain>
    </source>
</reference>
<evidence type="ECO:0000313" key="3">
    <source>
        <dbReference type="Proteomes" id="UP000664073"/>
    </source>
</evidence>
<dbReference type="Proteomes" id="UP000664073">
    <property type="component" value="Unassembled WGS sequence"/>
</dbReference>
<proteinExistence type="predicted"/>
<name>A0A939HM67_9PROT</name>
<dbReference type="AlphaFoldDB" id="A0A939HM67"/>
<gene>
    <name evidence="2" type="ORF">J2D77_13095</name>
</gene>
<organism evidence="2 3">
    <name type="scientific">Acetobacter garciniae</name>
    <dbReference type="NCBI Taxonomy" id="2817435"/>
    <lineage>
        <taxon>Bacteria</taxon>
        <taxon>Pseudomonadati</taxon>
        <taxon>Pseudomonadota</taxon>
        <taxon>Alphaproteobacteria</taxon>
        <taxon>Acetobacterales</taxon>
        <taxon>Acetobacteraceae</taxon>
        <taxon>Acetobacter</taxon>
    </lineage>
</organism>
<evidence type="ECO:0000256" key="1">
    <source>
        <dbReference type="SAM" id="MobiDB-lite"/>
    </source>
</evidence>
<evidence type="ECO:0000313" key="2">
    <source>
        <dbReference type="EMBL" id="MBO1326087.1"/>
    </source>
</evidence>
<sequence length="168" mass="16987">MALSAPSPSAMRDGRIALTVAAHPPDNAALRRTGAVVFVTLPPSAGGAATETGAQQAGHDAAPGQVPAQVPEQAQAGGWAAGWATVWHWHAPEDAVTPGHPGGCACCTGRGGLDQFLLVQAQNQARGTGPAFTSLTVICPAQHVAAIRKALRASVFLSAFYTLHPASG</sequence>
<protein>
    <submittedName>
        <fullName evidence="2">Uncharacterized protein</fullName>
    </submittedName>
</protein>